<evidence type="ECO:0008006" key="4">
    <source>
        <dbReference type="Google" id="ProtNLM"/>
    </source>
</evidence>
<sequence>MPKRRPLHFALFLLFCGGGGALFLRLRVAPPPAPPPLFLGRNSIPESMCDPAYLAMVVVKGADSSTRQLIRETWGHPFHTHMLGLSVAYGVSVDELADLESAMFGDLLHLQLGRDGPLDLLQAAREACRRPYFLVMLKKDVFVNTFALVDFLKDLQKSPLFLQHRNVIWCHLREADHDVSASNDASGQTHHCLPGAFITVPSAVDAILLTEHSNNISQTMTSVTGALAKEAGVDLVQMEDRLNEKRTIFRHVDKDDKITRDLWKKLIEGRLRKDGGL</sequence>
<evidence type="ECO:0000313" key="2">
    <source>
        <dbReference type="EMBL" id="KAG8193423.1"/>
    </source>
</evidence>
<proteinExistence type="predicted"/>
<comment type="caution">
    <text evidence="2">The sequence shown here is derived from an EMBL/GenBank/DDBJ whole genome shotgun (WGS) entry which is preliminary data.</text>
</comment>
<reference evidence="2 3" key="1">
    <citation type="journal article" date="2022" name="Nat. Ecol. Evol.">
        <title>A masculinizing supergene underlies an exaggerated male reproductive morph in a spider.</title>
        <authorList>
            <person name="Hendrickx F."/>
            <person name="De Corte Z."/>
            <person name="Sonet G."/>
            <person name="Van Belleghem S.M."/>
            <person name="Kostlbacher S."/>
            <person name="Vangestel C."/>
        </authorList>
    </citation>
    <scope>NUCLEOTIDE SEQUENCE [LARGE SCALE GENOMIC DNA]</scope>
    <source>
        <strain evidence="2">W744_W776</strain>
    </source>
</reference>
<evidence type="ECO:0000256" key="1">
    <source>
        <dbReference type="SAM" id="SignalP"/>
    </source>
</evidence>
<organism evidence="2 3">
    <name type="scientific">Oedothorax gibbosus</name>
    <dbReference type="NCBI Taxonomy" id="931172"/>
    <lineage>
        <taxon>Eukaryota</taxon>
        <taxon>Metazoa</taxon>
        <taxon>Ecdysozoa</taxon>
        <taxon>Arthropoda</taxon>
        <taxon>Chelicerata</taxon>
        <taxon>Arachnida</taxon>
        <taxon>Araneae</taxon>
        <taxon>Araneomorphae</taxon>
        <taxon>Entelegynae</taxon>
        <taxon>Araneoidea</taxon>
        <taxon>Linyphiidae</taxon>
        <taxon>Erigoninae</taxon>
        <taxon>Oedothorax</taxon>
    </lineage>
</organism>
<evidence type="ECO:0000313" key="3">
    <source>
        <dbReference type="Proteomes" id="UP000827092"/>
    </source>
</evidence>
<gene>
    <name evidence="2" type="ORF">JTE90_009642</name>
</gene>
<accession>A0AAV6VC10</accession>
<feature type="chain" id="PRO_5043876900" description="Hexosyltransferase" evidence="1">
    <location>
        <begin position="22"/>
        <end position="277"/>
    </location>
</feature>
<protein>
    <recommendedName>
        <fullName evidence="4">Hexosyltransferase</fullName>
    </recommendedName>
</protein>
<dbReference type="Proteomes" id="UP000827092">
    <property type="component" value="Unassembled WGS sequence"/>
</dbReference>
<feature type="signal peptide" evidence="1">
    <location>
        <begin position="1"/>
        <end position="21"/>
    </location>
</feature>
<dbReference type="EMBL" id="JAFNEN010000122">
    <property type="protein sequence ID" value="KAG8193423.1"/>
    <property type="molecule type" value="Genomic_DNA"/>
</dbReference>
<keyword evidence="1" id="KW-0732">Signal</keyword>
<keyword evidence="3" id="KW-1185">Reference proteome</keyword>
<dbReference type="AlphaFoldDB" id="A0AAV6VC10"/>
<name>A0AAV6VC10_9ARAC</name>